<dbReference type="SUPFAM" id="SSF52172">
    <property type="entry name" value="CheY-like"/>
    <property type="match status" value="1"/>
</dbReference>
<evidence type="ECO:0000256" key="4">
    <source>
        <dbReference type="ARBA" id="ARBA00023163"/>
    </source>
</evidence>
<name>X1VJK9_9ZZZZ</name>
<dbReference type="GO" id="GO:0000156">
    <property type="term" value="F:phosphorelay response regulator activity"/>
    <property type="evidence" value="ECO:0007669"/>
    <property type="project" value="TreeGrafter"/>
</dbReference>
<keyword evidence="2" id="KW-0805">Transcription regulation</keyword>
<dbReference type="InterPro" id="IPR011006">
    <property type="entry name" value="CheY-like_superfamily"/>
</dbReference>
<dbReference type="GO" id="GO:0032993">
    <property type="term" value="C:protein-DNA complex"/>
    <property type="evidence" value="ECO:0007669"/>
    <property type="project" value="TreeGrafter"/>
</dbReference>
<organism evidence="6">
    <name type="scientific">marine sediment metagenome</name>
    <dbReference type="NCBI Taxonomy" id="412755"/>
    <lineage>
        <taxon>unclassified sequences</taxon>
        <taxon>metagenomes</taxon>
        <taxon>ecological metagenomes</taxon>
    </lineage>
</organism>
<dbReference type="Gene3D" id="3.40.50.2300">
    <property type="match status" value="1"/>
</dbReference>
<dbReference type="GO" id="GO:0005829">
    <property type="term" value="C:cytosol"/>
    <property type="evidence" value="ECO:0007669"/>
    <property type="project" value="TreeGrafter"/>
</dbReference>
<sequence length="149" mass="16946">MKILIAEDDPTLQMALKAILQKWGHEIVVAEDGNQAWEILQTDNPKLAILDWMMPGIEGVELCRRVRERTDGDYVYIILLTGKVENEDIVTGLDAGADDYITKPFDREVLRSRVAVGARIVQYETVLAEKNVQLQRYGSKMEKLAQERS</sequence>
<protein>
    <recommendedName>
        <fullName evidence="5">Response regulatory domain-containing protein</fullName>
    </recommendedName>
</protein>
<dbReference type="PROSITE" id="PS50110">
    <property type="entry name" value="RESPONSE_REGULATORY"/>
    <property type="match status" value="1"/>
</dbReference>
<evidence type="ECO:0000256" key="1">
    <source>
        <dbReference type="ARBA" id="ARBA00022553"/>
    </source>
</evidence>
<dbReference type="PANTHER" id="PTHR48111:SF4">
    <property type="entry name" value="DNA-BINDING DUAL TRANSCRIPTIONAL REGULATOR OMPR"/>
    <property type="match status" value="1"/>
</dbReference>
<evidence type="ECO:0000313" key="6">
    <source>
        <dbReference type="EMBL" id="GAJ08025.1"/>
    </source>
</evidence>
<dbReference type="InterPro" id="IPR039420">
    <property type="entry name" value="WalR-like"/>
</dbReference>
<reference evidence="6" key="1">
    <citation type="journal article" date="2014" name="Front. Microbiol.">
        <title>High frequency of phylogenetically diverse reductive dehalogenase-homologous genes in deep subseafloor sedimentary metagenomes.</title>
        <authorList>
            <person name="Kawai M."/>
            <person name="Futagami T."/>
            <person name="Toyoda A."/>
            <person name="Takaki Y."/>
            <person name="Nishi S."/>
            <person name="Hori S."/>
            <person name="Arai W."/>
            <person name="Tsubouchi T."/>
            <person name="Morono Y."/>
            <person name="Uchiyama I."/>
            <person name="Ito T."/>
            <person name="Fujiyama A."/>
            <person name="Inagaki F."/>
            <person name="Takami H."/>
        </authorList>
    </citation>
    <scope>NUCLEOTIDE SEQUENCE</scope>
    <source>
        <strain evidence="6">Expedition CK06-06</strain>
    </source>
</reference>
<keyword evidence="1" id="KW-0597">Phosphoprotein</keyword>
<accession>X1VJK9</accession>
<keyword evidence="4" id="KW-0804">Transcription</keyword>
<comment type="caution">
    <text evidence="6">The sequence shown here is derived from an EMBL/GenBank/DDBJ whole genome shotgun (WGS) entry which is preliminary data.</text>
</comment>
<dbReference type="PANTHER" id="PTHR48111">
    <property type="entry name" value="REGULATOR OF RPOS"/>
    <property type="match status" value="1"/>
</dbReference>
<gene>
    <name evidence="6" type="ORF">S12H4_48924</name>
</gene>
<evidence type="ECO:0000256" key="2">
    <source>
        <dbReference type="ARBA" id="ARBA00023015"/>
    </source>
</evidence>
<dbReference type="Pfam" id="PF00072">
    <property type="entry name" value="Response_reg"/>
    <property type="match status" value="1"/>
</dbReference>
<dbReference type="GO" id="GO:0000976">
    <property type="term" value="F:transcription cis-regulatory region binding"/>
    <property type="evidence" value="ECO:0007669"/>
    <property type="project" value="TreeGrafter"/>
</dbReference>
<feature type="domain" description="Response regulatory" evidence="5">
    <location>
        <begin position="2"/>
        <end position="118"/>
    </location>
</feature>
<dbReference type="EMBL" id="BARW01030631">
    <property type="protein sequence ID" value="GAJ08025.1"/>
    <property type="molecule type" value="Genomic_DNA"/>
</dbReference>
<keyword evidence="3" id="KW-0238">DNA-binding</keyword>
<evidence type="ECO:0000256" key="3">
    <source>
        <dbReference type="ARBA" id="ARBA00023125"/>
    </source>
</evidence>
<dbReference type="CDD" id="cd17574">
    <property type="entry name" value="REC_OmpR"/>
    <property type="match status" value="1"/>
</dbReference>
<dbReference type="SMART" id="SM00448">
    <property type="entry name" value="REC"/>
    <property type="match status" value="1"/>
</dbReference>
<dbReference type="GO" id="GO:0006355">
    <property type="term" value="P:regulation of DNA-templated transcription"/>
    <property type="evidence" value="ECO:0007669"/>
    <property type="project" value="TreeGrafter"/>
</dbReference>
<feature type="non-terminal residue" evidence="6">
    <location>
        <position position="149"/>
    </location>
</feature>
<dbReference type="AlphaFoldDB" id="X1VJK9"/>
<evidence type="ECO:0000259" key="5">
    <source>
        <dbReference type="PROSITE" id="PS50110"/>
    </source>
</evidence>
<proteinExistence type="predicted"/>
<dbReference type="InterPro" id="IPR001789">
    <property type="entry name" value="Sig_transdc_resp-reg_receiver"/>
</dbReference>